<dbReference type="EMBL" id="LRQR01000061">
    <property type="protein sequence ID" value="KXA60667.1"/>
    <property type="molecule type" value="Genomic_DNA"/>
</dbReference>
<dbReference type="PATRIC" id="fig|28037.231.peg.1022"/>
<dbReference type="AlphaFoldDB" id="A0A133RYW9"/>
<proteinExistence type="predicted"/>
<organism evidence="1 2">
    <name type="scientific">Streptococcus mitis</name>
    <dbReference type="NCBI Taxonomy" id="28037"/>
    <lineage>
        <taxon>Bacteria</taxon>
        <taxon>Bacillati</taxon>
        <taxon>Bacillota</taxon>
        <taxon>Bacilli</taxon>
        <taxon>Lactobacillales</taxon>
        <taxon>Streptococcaceae</taxon>
        <taxon>Streptococcus</taxon>
        <taxon>Streptococcus mitis group</taxon>
    </lineage>
</organism>
<evidence type="ECO:0000313" key="2">
    <source>
        <dbReference type="Proteomes" id="UP000070065"/>
    </source>
</evidence>
<dbReference type="Proteomes" id="UP000070065">
    <property type="component" value="Unassembled WGS sequence"/>
</dbReference>
<sequence length="103" mass="12632">MNFTNSKLLANHIYLWYNNTNKNKNKKQNIVNSLVRWKHTLLDFCFQKIRKENMMVEIITKTISIIYNIMKLLVRLYIKSFEYYPKTTTFCTIYTIVRYLFFP</sequence>
<name>A0A133RYW9_STRMT</name>
<gene>
    <name evidence="1" type="ORF">HMPREF3228_01032</name>
</gene>
<comment type="caution">
    <text evidence="1">The sequence shown here is derived from an EMBL/GenBank/DDBJ whole genome shotgun (WGS) entry which is preliminary data.</text>
</comment>
<reference evidence="1 2" key="1">
    <citation type="submission" date="2016-01" db="EMBL/GenBank/DDBJ databases">
        <authorList>
            <person name="Oliw E.H."/>
        </authorList>
    </citation>
    <scope>NUCLEOTIDE SEQUENCE [LARGE SCALE GENOMIC DNA]</scope>
    <source>
        <strain evidence="1 2">CMW7705B</strain>
    </source>
</reference>
<protein>
    <submittedName>
        <fullName evidence="1">Uncharacterized protein</fullName>
    </submittedName>
</protein>
<accession>A0A133RYW9</accession>
<evidence type="ECO:0000313" key="1">
    <source>
        <dbReference type="EMBL" id="KXA60667.1"/>
    </source>
</evidence>